<dbReference type="PANTHER" id="PTHR13878">
    <property type="entry name" value="GULONOLACTONE OXIDASE"/>
    <property type="match status" value="1"/>
</dbReference>
<sequence>MILNSGILSALAAIFVRIPRSLPACRILPTDDAWPSSDVWDTFNHTIGGRLIKTVPIGSPCHDPTFNEEQCNMVRQNWRRPEFHQPNPSSIMDPIFLNKSCDPFDPRGTPCRVGAYVQYAANVSKPEHVVKTIEFAKEHNIRFVVKNTGHDYMGRSTGTGAVSVWMHHLNDIAWLPDFKSRGYMGPAFKAYAGVRGIDLVRAAAEKGFAIVSGECPTVGFAGGYIQGGGHSALSSFYGLAADQSLEFEVITTEGRFVTASPTENEDLYWALSGGGGGTYGIVWSVTVKAHASLPVTLAFLDFNSTGITPDDYWTAIRNYSATTPEFSDSRIWGFVSITNASFEVNPLFAVNKTSREVAALIQPIQQTLNNLGISFNLSIQTFDSYLEAYDAIPSFPSIEVANILIGSRFMPESIWQEESIFNEYLDAVRTITDTGTIVGDIVMKPSKEVAGFPSNAVHPAWRETVHLTELFLGIENGESLEQLARGQRMITNDLDPLLVELAPNTGAYLNEADPNEPNFKHAFYGTNYDRLLSIKDKYDPEQILYGSIAVGGDRWEEVENGRLCRTDTRLE</sequence>
<dbReference type="PANTHER" id="PTHR13878:SF91">
    <property type="entry name" value="FAD BINDING DOMAIN PROTEIN (AFU_ORTHOLOGUE AFUA_6G12070)-RELATED"/>
    <property type="match status" value="1"/>
</dbReference>
<gene>
    <name evidence="4" type="ORF">WG66_15102</name>
</gene>
<comment type="caution">
    <text evidence="4">The sequence shown here is derived from an EMBL/GenBank/DDBJ whole genome shotgun (WGS) entry which is preliminary data.</text>
</comment>
<dbReference type="Pfam" id="PF01565">
    <property type="entry name" value="FAD_binding_4"/>
    <property type="match status" value="1"/>
</dbReference>
<dbReference type="InterPro" id="IPR050432">
    <property type="entry name" value="FAD-linked_Oxidoreductases_BP"/>
</dbReference>
<dbReference type="SUPFAM" id="SSF56176">
    <property type="entry name" value="FAD-binding/transporter-associated domain-like"/>
    <property type="match status" value="1"/>
</dbReference>
<dbReference type="Pfam" id="PF08031">
    <property type="entry name" value="BBE"/>
    <property type="match status" value="1"/>
</dbReference>
<dbReference type="GO" id="GO:0071949">
    <property type="term" value="F:FAD binding"/>
    <property type="evidence" value="ECO:0007669"/>
    <property type="project" value="InterPro"/>
</dbReference>
<dbReference type="InterPro" id="IPR006094">
    <property type="entry name" value="Oxid_FAD_bind_N"/>
</dbReference>
<dbReference type="InterPro" id="IPR016166">
    <property type="entry name" value="FAD-bd_PCMH"/>
</dbReference>
<comment type="similarity">
    <text evidence="1">Belongs to the oxygen-dependent FAD-linked oxidoreductase family.</text>
</comment>
<dbReference type="PROSITE" id="PS51387">
    <property type="entry name" value="FAD_PCMH"/>
    <property type="match status" value="1"/>
</dbReference>
<keyword evidence="2" id="KW-0560">Oxidoreductase</keyword>
<dbReference type="GO" id="GO:0016491">
    <property type="term" value="F:oxidoreductase activity"/>
    <property type="evidence" value="ECO:0007669"/>
    <property type="project" value="UniProtKB-KW"/>
</dbReference>
<evidence type="ECO:0000259" key="3">
    <source>
        <dbReference type="PROSITE" id="PS51387"/>
    </source>
</evidence>
<protein>
    <recommendedName>
        <fullName evidence="3">FAD-binding PCMH-type domain-containing protein</fullName>
    </recommendedName>
</protein>
<dbReference type="InterPro" id="IPR012951">
    <property type="entry name" value="BBE"/>
</dbReference>
<dbReference type="Gene3D" id="3.30.465.10">
    <property type="match status" value="2"/>
</dbReference>
<evidence type="ECO:0000256" key="2">
    <source>
        <dbReference type="ARBA" id="ARBA00023002"/>
    </source>
</evidence>
<reference evidence="4 5" key="1">
    <citation type="submission" date="2015-12" db="EMBL/GenBank/DDBJ databases">
        <title>Draft genome sequence of Moniliophthora roreri, the causal agent of frosty pod rot of cacao.</title>
        <authorList>
            <person name="Aime M.C."/>
            <person name="Diaz-Valderrama J.R."/>
            <person name="Kijpornyongpan T."/>
            <person name="Phillips-Mora W."/>
        </authorList>
    </citation>
    <scope>NUCLEOTIDE SEQUENCE [LARGE SCALE GENOMIC DNA]</scope>
    <source>
        <strain evidence="4 5">MCA 2952</strain>
    </source>
</reference>
<name>A0A0W0F7K4_MONRR</name>
<dbReference type="eggNOG" id="ENOG502QTQH">
    <property type="taxonomic scope" value="Eukaryota"/>
</dbReference>
<dbReference type="InterPro" id="IPR016169">
    <property type="entry name" value="FAD-bd_PCMH_sub2"/>
</dbReference>
<feature type="domain" description="FAD-binding PCMH-type" evidence="3">
    <location>
        <begin position="112"/>
        <end position="292"/>
    </location>
</feature>
<dbReference type="Proteomes" id="UP000054988">
    <property type="component" value="Unassembled WGS sequence"/>
</dbReference>
<evidence type="ECO:0000313" key="4">
    <source>
        <dbReference type="EMBL" id="KTB32252.1"/>
    </source>
</evidence>
<accession>A0A0W0F7K4</accession>
<dbReference type="AlphaFoldDB" id="A0A0W0F7K4"/>
<evidence type="ECO:0000256" key="1">
    <source>
        <dbReference type="ARBA" id="ARBA00005466"/>
    </source>
</evidence>
<dbReference type="InterPro" id="IPR036318">
    <property type="entry name" value="FAD-bd_PCMH-like_sf"/>
</dbReference>
<organism evidence="4 5">
    <name type="scientific">Moniliophthora roreri</name>
    <name type="common">Frosty pod rot fungus</name>
    <name type="synonym">Monilia roreri</name>
    <dbReference type="NCBI Taxonomy" id="221103"/>
    <lineage>
        <taxon>Eukaryota</taxon>
        <taxon>Fungi</taxon>
        <taxon>Dikarya</taxon>
        <taxon>Basidiomycota</taxon>
        <taxon>Agaricomycotina</taxon>
        <taxon>Agaricomycetes</taxon>
        <taxon>Agaricomycetidae</taxon>
        <taxon>Agaricales</taxon>
        <taxon>Marasmiineae</taxon>
        <taxon>Marasmiaceae</taxon>
        <taxon>Moniliophthora</taxon>
    </lineage>
</organism>
<dbReference type="EMBL" id="LATX01002242">
    <property type="protein sequence ID" value="KTB32252.1"/>
    <property type="molecule type" value="Genomic_DNA"/>
</dbReference>
<evidence type="ECO:0000313" key="5">
    <source>
        <dbReference type="Proteomes" id="UP000054988"/>
    </source>
</evidence>
<proteinExistence type="inferred from homology"/>